<feature type="transmembrane region" description="Helical" evidence="6">
    <location>
        <begin position="214"/>
        <end position="231"/>
    </location>
</feature>
<protein>
    <submittedName>
        <fullName evidence="7">APC family permease</fullName>
    </submittedName>
</protein>
<feature type="transmembrane region" description="Helical" evidence="6">
    <location>
        <begin position="411"/>
        <end position="430"/>
    </location>
</feature>
<dbReference type="OrthoDB" id="9762947at2"/>
<evidence type="ECO:0000256" key="4">
    <source>
        <dbReference type="ARBA" id="ARBA00022989"/>
    </source>
</evidence>
<dbReference type="InterPro" id="IPR050367">
    <property type="entry name" value="APC_superfamily"/>
</dbReference>
<name>A0A5R8QGX6_9FIRM</name>
<feature type="transmembrane region" description="Helical" evidence="6">
    <location>
        <begin position="41"/>
        <end position="61"/>
    </location>
</feature>
<evidence type="ECO:0000256" key="1">
    <source>
        <dbReference type="ARBA" id="ARBA00004651"/>
    </source>
</evidence>
<organism evidence="7 8">
    <name type="scientific">Culicoidibacter larvae</name>
    <dbReference type="NCBI Taxonomy" id="2579976"/>
    <lineage>
        <taxon>Bacteria</taxon>
        <taxon>Bacillati</taxon>
        <taxon>Bacillota</taxon>
        <taxon>Culicoidibacteria</taxon>
        <taxon>Culicoidibacterales</taxon>
        <taxon>Culicoidibacteraceae</taxon>
        <taxon>Culicoidibacter</taxon>
    </lineage>
</organism>
<accession>A0A5R8QGX6</accession>
<feature type="transmembrane region" description="Helical" evidence="6">
    <location>
        <begin position="295"/>
        <end position="315"/>
    </location>
</feature>
<dbReference type="Proteomes" id="UP000306912">
    <property type="component" value="Unassembled WGS sequence"/>
</dbReference>
<comment type="caution">
    <text evidence="7">The sequence shown here is derived from an EMBL/GenBank/DDBJ whole genome shotgun (WGS) entry which is preliminary data.</text>
</comment>
<keyword evidence="3 6" id="KW-0812">Transmembrane</keyword>
<evidence type="ECO:0000256" key="6">
    <source>
        <dbReference type="SAM" id="Phobius"/>
    </source>
</evidence>
<feature type="transmembrane region" description="Helical" evidence="6">
    <location>
        <begin position="344"/>
        <end position="365"/>
    </location>
</feature>
<dbReference type="GO" id="GO:0022857">
    <property type="term" value="F:transmembrane transporter activity"/>
    <property type="evidence" value="ECO:0007669"/>
    <property type="project" value="InterPro"/>
</dbReference>
<sequence length="476" mass="50249">MSSKTIKKLGFWSIVLYGVNSIIGTGIFLTPGTVIKQAGTLAPLAYILAGVFAVVLAVVFATAAKYTKANGAAFAYTTAAFGDNVGIYVGITRAISGGIAWGVMATAVTKTLCEIFLHEQVVQSSNANMYYLIGLFILFAILLIINFSGTKVVEWVNNISTVGKLAALGLFVIAGIGIIIFYHVNNYSQAASADVYTAVPMSLFGFFTLGQNDWTGLIVATISALYAFTGFESIANAAEDMEEPDKTLPKAIPISIVIVGVAYISVIVVGMFLGPEAIATSSDTVKLAAVIGNDALKMIIVLGAVVSMFGINVAASFGSPRIFVALADKGVLPKVISKQSKRGVPVLAFIITAALALTFPIALGFDVSSLAGLSVIVRFIQYILVPIAVIVMAKSTASKWVNVKRGTMTDFVLPVIAVLASVFLAVMYNYKSILFVGGDMANGLNILSVTAICLLFVVVPVCTYLYYYMVGKKRVA</sequence>
<dbReference type="EMBL" id="VBWP01000001">
    <property type="protein sequence ID" value="TLG77232.1"/>
    <property type="molecule type" value="Genomic_DNA"/>
</dbReference>
<reference evidence="7 8" key="1">
    <citation type="submission" date="2019-05" db="EMBL/GenBank/DDBJ databases">
        <title>Culicoidintestinum kansasii gen. nov., sp. nov. from the gastrointestinal tract of the biting midge, Culicoides sonorensis.</title>
        <authorList>
            <person name="Neupane S."/>
            <person name="Ghosh A."/>
            <person name="Gunther S."/>
            <person name="Martin K."/>
            <person name="Zurek L."/>
        </authorList>
    </citation>
    <scope>NUCLEOTIDE SEQUENCE [LARGE SCALE GENOMIC DNA]</scope>
    <source>
        <strain evidence="7 8">CS-1</strain>
    </source>
</reference>
<dbReference type="RefSeq" id="WP_138189840.1">
    <property type="nucleotide sequence ID" value="NZ_VBWP01000001.1"/>
</dbReference>
<dbReference type="Gene3D" id="1.20.1740.10">
    <property type="entry name" value="Amino acid/polyamine transporter I"/>
    <property type="match status" value="1"/>
</dbReference>
<evidence type="ECO:0000256" key="2">
    <source>
        <dbReference type="ARBA" id="ARBA00022475"/>
    </source>
</evidence>
<feature type="transmembrane region" description="Helical" evidence="6">
    <location>
        <begin position="252"/>
        <end position="275"/>
    </location>
</feature>
<feature type="transmembrane region" description="Helical" evidence="6">
    <location>
        <begin position="9"/>
        <end position="29"/>
    </location>
</feature>
<feature type="transmembrane region" description="Helical" evidence="6">
    <location>
        <begin position="371"/>
        <end position="391"/>
    </location>
</feature>
<dbReference type="InterPro" id="IPR002293">
    <property type="entry name" value="AA/rel_permease1"/>
</dbReference>
<dbReference type="InParanoid" id="A0A5R8QGX6"/>
<keyword evidence="2" id="KW-1003">Cell membrane</keyword>
<keyword evidence="4 6" id="KW-1133">Transmembrane helix</keyword>
<dbReference type="PANTHER" id="PTHR42770:SF18">
    <property type="entry name" value="ARGININE_AGMATINE ANTIPORTER"/>
    <property type="match status" value="1"/>
</dbReference>
<evidence type="ECO:0000256" key="5">
    <source>
        <dbReference type="ARBA" id="ARBA00023136"/>
    </source>
</evidence>
<dbReference type="FunCoup" id="A0A5R8QGX6">
    <property type="interactions" value="75"/>
</dbReference>
<evidence type="ECO:0000313" key="7">
    <source>
        <dbReference type="EMBL" id="TLG77232.1"/>
    </source>
</evidence>
<gene>
    <name evidence="7" type="ORF">FEZ08_01045</name>
</gene>
<evidence type="ECO:0000313" key="8">
    <source>
        <dbReference type="Proteomes" id="UP000306912"/>
    </source>
</evidence>
<proteinExistence type="predicted"/>
<evidence type="ECO:0000256" key="3">
    <source>
        <dbReference type="ARBA" id="ARBA00022692"/>
    </source>
</evidence>
<dbReference type="GO" id="GO:0005886">
    <property type="term" value="C:plasma membrane"/>
    <property type="evidence" value="ECO:0007669"/>
    <property type="project" value="UniProtKB-SubCell"/>
</dbReference>
<dbReference type="Pfam" id="PF13520">
    <property type="entry name" value="AA_permease_2"/>
    <property type="match status" value="1"/>
</dbReference>
<keyword evidence="5 6" id="KW-0472">Membrane</keyword>
<feature type="transmembrane region" description="Helical" evidence="6">
    <location>
        <begin position="129"/>
        <end position="145"/>
    </location>
</feature>
<keyword evidence="8" id="KW-1185">Reference proteome</keyword>
<dbReference type="PANTHER" id="PTHR42770">
    <property type="entry name" value="AMINO ACID TRANSPORTER-RELATED"/>
    <property type="match status" value="1"/>
</dbReference>
<dbReference type="AlphaFoldDB" id="A0A5R8QGX6"/>
<dbReference type="PIRSF" id="PIRSF006060">
    <property type="entry name" value="AA_transporter"/>
    <property type="match status" value="1"/>
</dbReference>
<feature type="transmembrane region" description="Helical" evidence="6">
    <location>
        <begin position="442"/>
        <end position="467"/>
    </location>
</feature>
<feature type="transmembrane region" description="Helical" evidence="6">
    <location>
        <begin position="165"/>
        <end position="184"/>
    </location>
</feature>
<comment type="subcellular location">
    <subcellularLocation>
        <location evidence="1">Cell membrane</location>
        <topology evidence="1">Multi-pass membrane protein</topology>
    </subcellularLocation>
</comment>